<reference evidence="2 3" key="1">
    <citation type="submission" date="2023-06" db="EMBL/GenBank/DDBJ databases">
        <title>Pelomonas sp. APW6 16S ribosomal RNA gene genome sequencing and assembly.</title>
        <authorList>
            <person name="Woo H."/>
        </authorList>
    </citation>
    <scope>NUCLEOTIDE SEQUENCE [LARGE SCALE GENOMIC DNA]</scope>
    <source>
        <strain evidence="2 3">APW6</strain>
    </source>
</reference>
<evidence type="ECO:0008006" key="4">
    <source>
        <dbReference type="Google" id="ProtNLM"/>
    </source>
</evidence>
<evidence type="ECO:0000313" key="2">
    <source>
        <dbReference type="EMBL" id="MDL5031874.1"/>
    </source>
</evidence>
<evidence type="ECO:0000256" key="1">
    <source>
        <dbReference type="SAM" id="Phobius"/>
    </source>
</evidence>
<feature type="transmembrane region" description="Helical" evidence="1">
    <location>
        <begin position="179"/>
        <end position="198"/>
    </location>
</feature>
<accession>A0ABT7LGA6</accession>
<evidence type="ECO:0000313" key="3">
    <source>
        <dbReference type="Proteomes" id="UP001238603"/>
    </source>
</evidence>
<feature type="transmembrane region" description="Helical" evidence="1">
    <location>
        <begin position="148"/>
        <end position="167"/>
    </location>
</feature>
<dbReference type="RefSeq" id="WP_285981985.1">
    <property type="nucleotide sequence ID" value="NZ_JASVDS010000002.1"/>
</dbReference>
<feature type="transmembrane region" description="Helical" evidence="1">
    <location>
        <begin position="116"/>
        <end position="136"/>
    </location>
</feature>
<keyword evidence="1" id="KW-1133">Transmembrane helix</keyword>
<feature type="transmembrane region" description="Helical" evidence="1">
    <location>
        <begin position="237"/>
        <end position="255"/>
    </location>
</feature>
<keyword evidence="3" id="KW-1185">Reference proteome</keyword>
<organism evidence="2 3">
    <name type="scientific">Roseateles subflavus</name>
    <dbReference type="NCBI Taxonomy" id="3053353"/>
    <lineage>
        <taxon>Bacteria</taxon>
        <taxon>Pseudomonadati</taxon>
        <taxon>Pseudomonadota</taxon>
        <taxon>Betaproteobacteria</taxon>
        <taxon>Burkholderiales</taxon>
        <taxon>Sphaerotilaceae</taxon>
        <taxon>Roseateles</taxon>
    </lineage>
</organism>
<gene>
    <name evidence="2" type="ORF">QRD43_08125</name>
</gene>
<dbReference type="Proteomes" id="UP001238603">
    <property type="component" value="Unassembled WGS sequence"/>
</dbReference>
<keyword evidence="1" id="KW-0812">Transmembrane</keyword>
<sequence length="381" mass="40786">MATPIEVLGSSRQRPERVLVRVGERVLELSATAHLLLQGLAAGEDSAALTDRLAAAHPRSPRPALADVERAAAPLRGYLTATGAPRPALWLRRPVLKAPCVAGLARGLAPLVPGPAWAPGLLLLLLGLNLGLLAGLPVQGTLPAQAWWGLPLALLGLMLVHELGHAAAAQRFGAPPQDIGIGLFWVFPALYTDVTRIWTLPARERMVVNLAGALAQLAANALLLAVAGALAPGDGAQFLRLLVSASLVSCLVNLLPFSRLDGYWVVVDWLDMPRLHQRCARQVWRDLRTGFAPLPAGEFRHPRAFRAYAWAAVLFQLGLALLALRVLGQGLAWIGSQPDPSQLLHEACSHPMRSLFGVLLMLHVLRALGRLARSSFSFSTP</sequence>
<name>A0ABT7LGA6_9BURK</name>
<feature type="transmembrane region" description="Helical" evidence="1">
    <location>
        <begin position="210"/>
        <end position="231"/>
    </location>
</feature>
<feature type="transmembrane region" description="Helical" evidence="1">
    <location>
        <begin position="308"/>
        <end position="334"/>
    </location>
</feature>
<protein>
    <recommendedName>
        <fullName evidence="4">Peptidase M50 domain-containing protein</fullName>
    </recommendedName>
</protein>
<dbReference type="EMBL" id="JASVDS010000002">
    <property type="protein sequence ID" value="MDL5031874.1"/>
    <property type="molecule type" value="Genomic_DNA"/>
</dbReference>
<comment type="caution">
    <text evidence="2">The sequence shown here is derived from an EMBL/GenBank/DDBJ whole genome shotgun (WGS) entry which is preliminary data.</text>
</comment>
<keyword evidence="1" id="KW-0472">Membrane</keyword>
<proteinExistence type="predicted"/>